<evidence type="ECO:0000313" key="3">
    <source>
        <dbReference type="Proteomes" id="UP000007517"/>
    </source>
</evidence>
<dbReference type="Proteomes" id="UP000007517">
    <property type="component" value="Chromosome"/>
</dbReference>
<dbReference type="AlphaFoldDB" id="H6RSE8"/>
<reference evidence="3" key="2">
    <citation type="submission" date="2012-02" db="EMBL/GenBank/DDBJ databases">
        <title>Complete genome sequence of Blastococcus saxobsidens strain DD2.</title>
        <authorList>
            <person name="Genoscope."/>
        </authorList>
    </citation>
    <scope>NUCLEOTIDE SEQUENCE [LARGE SCALE GENOMIC DNA]</scope>
    <source>
        <strain evidence="3">DD2</strain>
    </source>
</reference>
<dbReference type="KEGG" id="bsd:BLASA_4746"/>
<evidence type="ECO:0000313" key="2">
    <source>
        <dbReference type="EMBL" id="CCG05540.1"/>
    </source>
</evidence>
<accession>H6RSE8</accession>
<reference evidence="2 3" key="1">
    <citation type="journal article" date="2012" name="J. Bacteriol.">
        <title>Genome Sequence of Blastococcus saxobsidens DD2, a Stone-Inhabiting Bacterium.</title>
        <authorList>
            <person name="Chouaia B."/>
            <person name="Crotti E."/>
            <person name="Brusetti L."/>
            <person name="Daffonchio D."/>
            <person name="Essoussi I."/>
            <person name="Nouioui I."/>
            <person name="Sbissi I."/>
            <person name="Ghodhbane-Gtari F."/>
            <person name="Gtari M."/>
            <person name="Vacherie B."/>
            <person name="Barbe V."/>
            <person name="Medigue C."/>
            <person name="Gury J."/>
            <person name="Pujic P."/>
            <person name="Normand P."/>
        </authorList>
    </citation>
    <scope>NUCLEOTIDE SEQUENCE [LARGE SCALE GENOMIC DNA]</scope>
    <source>
        <strain evidence="2 3">DD2</strain>
    </source>
</reference>
<evidence type="ECO:0000256" key="1">
    <source>
        <dbReference type="SAM" id="MobiDB-lite"/>
    </source>
</evidence>
<keyword evidence="3" id="KW-1185">Reference proteome</keyword>
<feature type="region of interest" description="Disordered" evidence="1">
    <location>
        <begin position="1"/>
        <end position="108"/>
    </location>
</feature>
<dbReference type="HOGENOM" id="CLU_2191918_0_0_11"/>
<sequence length="108" mass="11365">MGPAQHAGRPRARRSGRREGSARRPHRPVADLVLHREDGDRGAWAATGSADPGPEPVAPTTAWMEPDGVGRAPAREGEPVTELARARMSGAPSATRPTSAGEEVSWPS</sequence>
<dbReference type="EMBL" id="FO117623">
    <property type="protein sequence ID" value="CCG05540.1"/>
    <property type="molecule type" value="Genomic_DNA"/>
</dbReference>
<name>H6RSE8_BLASD</name>
<gene>
    <name evidence="2" type="ordered locus">BLASA_4746</name>
</gene>
<proteinExistence type="predicted"/>
<dbReference type="STRING" id="1146883.BLASA_4746"/>
<protein>
    <submittedName>
        <fullName evidence="2">Uncharacterized protein</fullName>
    </submittedName>
</protein>
<organism evidence="2 3">
    <name type="scientific">Blastococcus saxobsidens (strain DD2)</name>
    <dbReference type="NCBI Taxonomy" id="1146883"/>
    <lineage>
        <taxon>Bacteria</taxon>
        <taxon>Bacillati</taxon>
        <taxon>Actinomycetota</taxon>
        <taxon>Actinomycetes</taxon>
        <taxon>Geodermatophilales</taxon>
        <taxon>Geodermatophilaceae</taxon>
        <taxon>Blastococcus</taxon>
    </lineage>
</organism>